<accession>A0A4Y2EIY5</accession>
<proteinExistence type="predicted"/>
<reference evidence="1 2" key="1">
    <citation type="journal article" date="2019" name="Sci. Rep.">
        <title>Orb-weaving spider Araneus ventricosus genome elucidates the spidroin gene catalogue.</title>
        <authorList>
            <person name="Kono N."/>
            <person name="Nakamura H."/>
            <person name="Ohtoshi R."/>
            <person name="Moran D.A.P."/>
            <person name="Shinohara A."/>
            <person name="Yoshida Y."/>
            <person name="Fujiwara M."/>
            <person name="Mori M."/>
            <person name="Tomita M."/>
            <person name="Arakawa K."/>
        </authorList>
    </citation>
    <scope>NUCLEOTIDE SEQUENCE [LARGE SCALE GENOMIC DNA]</scope>
</reference>
<sequence>MACYDIAFGYEDFLTLPSLLSFCELFWEFLKSRTTAYIQSPMAWSRDLIRQPTIICLLFVPRNQTDWDTFTFLLAYRSAGNAWIDSSGNAVCERYDCSLRYSLDDGQTLLAECI</sequence>
<keyword evidence="2" id="KW-1185">Reference proteome</keyword>
<comment type="caution">
    <text evidence="1">The sequence shown here is derived from an EMBL/GenBank/DDBJ whole genome shotgun (WGS) entry which is preliminary data.</text>
</comment>
<dbReference type="AlphaFoldDB" id="A0A4Y2EIY5"/>
<dbReference type="EMBL" id="BGPR01000618">
    <property type="protein sequence ID" value="GBM28747.1"/>
    <property type="molecule type" value="Genomic_DNA"/>
</dbReference>
<organism evidence="1 2">
    <name type="scientific">Araneus ventricosus</name>
    <name type="common">Orbweaver spider</name>
    <name type="synonym">Epeira ventricosa</name>
    <dbReference type="NCBI Taxonomy" id="182803"/>
    <lineage>
        <taxon>Eukaryota</taxon>
        <taxon>Metazoa</taxon>
        <taxon>Ecdysozoa</taxon>
        <taxon>Arthropoda</taxon>
        <taxon>Chelicerata</taxon>
        <taxon>Arachnida</taxon>
        <taxon>Araneae</taxon>
        <taxon>Araneomorphae</taxon>
        <taxon>Entelegynae</taxon>
        <taxon>Araneoidea</taxon>
        <taxon>Araneidae</taxon>
        <taxon>Araneus</taxon>
    </lineage>
</organism>
<evidence type="ECO:0000313" key="1">
    <source>
        <dbReference type="EMBL" id="GBM28747.1"/>
    </source>
</evidence>
<protein>
    <submittedName>
        <fullName evidence="1">Uncharacterized protein</fullName>
    </submittedName>
</protein>
<name>A0A4Y2EIY5_ARAVE</name>
<dbReference type="Proteomes" id="UP000499080">
    <property type="component" value="Unassembled WGS sequence"/>
</dbReference>
<evidence type="ECO:0000313" key="2">
    <source>
        <dbReference type="Proteomes" id="UP000499080"/>
    </source>
</evidence>
<gene>
    <name evidence="1" type="ORF">AVEN_54522_1</name>
</gene>